<evidence type="ECO:0000313" key="6">
    <source>
        <dbReference type="Proteomes" id="UP000192418"/>
    </source>
</evidence>
<dbReference type="InterPro" id="IPR028081">
    <property type="entry name" value="Leu-bd"/>
</dbReference>
<dbReference type="PANTHER" id="PTHR30483">
    <property type="entry name" value="LEUCINE-SPECIFIC-BINDING PROTEIN"/>
    <property type="match status" value="1"/>
</dbReference>
<evidence type="ECO:0000259" key="4">
    <source>
        <dbReference type="Pfam" id="PF13458"/>
    </source>
</evidence>
<dbReference type="AlphaFoldDB" id="A0A1W2CB98"/>
<dbReference type="STRING" id="1121400.SAMN02746065_11159"/>
<dbReference type="PANTHER" id="PTHR30483:SF6">
    <property type="entry name" value="PERIPLASMIC BINDING PROTEIN OF ABC TRANSPORTER FOR NATURAL AMINO ACIDS"/>
    <property type="match status" value="1"/>
</dbReference>
<evidence type="ECO:0000313" key="5">
    <source>
        <dbReference type="EMBL" id="SMC82254.1"/>
    </source>
</evidence>
<evidence type="ECO:0000256" key="2">
    <source>
        <dbReference type="ARBA" id="ARBA00022729"/>
    </source>
</evidence>
<feature type="chain" id="PRO_5012868063" evidence="3">
    <location>
        <begin position="28"/>
        <end position="421"/>
    </location>
</feature>
<feature type="signal peptide" evidence="3">
    <location>
        <begin position="1"/>
        <end position="27"/>
    </location>
</feature>
<sequence>MRNRKKVLLPILTLAFFMLFSAANVFAAGKSIAVGVLGPFTGPSAQTGEEFKASVQMAMEAIDYTVGDYKIDVVWVDSQSDPAKAAGAYAEAVEGKGIQAGVLNWHSSVAISVMDVAAQYKVPHMFGFGASEVVNQKWQADPEKYSYWGGKGWPVPAKLEKNYVEALNNAVKAGIWTPKKKIAAIYGEDTDWGRSAGGSYKKALEASGWEIFAEEYFPATQTDFYPLLSKFKKAGVSAVMGTSTSPAALTSFVKQFSEVGLKSVLVASGLGWIGDWYKMTGPASDYVLDSIPQLTTPEAQQWAKDVKAKVGFNPSPSAGGLSYDGIRMFIKILNRTYEKYSVLDKESIHKVMVEEVNTGQLTYGKKDGAIIMNEYKYTPETMPDMVVSSDAYFFPILQYKAGKGSIIFPDVWKVKEFEPKK</sequence>
<dbReference type="Pfam" id="PF13458">
    <property type="entry name" value="Peripla_BP_6"/>
    <property type="match status" value="1"/>
</dbReference>
<evidence type="ECO:0000256" key="3">
    <source>
        <dbReference type="SAM" id="SignalP"/>
    </source>
</evidence>
<proteinExistence type="inferred from homology"/>
<protein>
    <submittedName>
        <fullName evidence="5">Branched-chain amino acid transport system substrate-binding protein</fullName>
    </submittedName>
</protein>
<organism evidence="5 6">
    <name type="scientific">Desulfocicer vacuolatum DSM 3385</name>
    <dbReference type="NCBI Taxonomy" id="1121400"/>
    <lineage>
        <taxon>Bacteria</taxon>
        <taxon>Pseudomonadati</taxon>
        <taxon>Thermodesulfobacteriota</taxon>
        <taxon>Desulfobacteria</taxon>
        <taxon>Desulfobacterales</taxon>
        <taxon>Desulfobacteraceae</taxon>
        <taxon>Desulfocicer</taxon>
    </lineage>
</organism>
<dbReference type="SUPFAM" id="SSF53822">
    <property type="entry name" value="Periplasmic binding protein-like I"/>
    <property type="match status" value="1"/>
</dbReference>
<keyword evidence="2 3" id="KW-0732">Signal</keyword>
<dbReference type="RefSeq" id="WP_084069496.1">
    <property type="nucleotide sequence ID" value="NZ_FWXY01000011.1"/>
</dbReference>
<reference evidence="5 6" key="1">
    <citation type="submission" date="2017-04" db="EMBL/GenBank/DDBJ databases">
        <authorList>
            <person name="Afonso C.L."/>
            <person name="Miller P.J."/>
            <person name="Scott M.A."/>
            <person name="Spackman E."/>
            <person name="Goraichik I."/>
            <person name="Dimitrov K.M."/>
            <person name="Suarez D.L."/>
            <person name="Swayne D.E."/>
        </authorList>
    </citation>
    <scope>NUCLEOTIDE SEQUENCE [LARGE SCALE GENOMIC DNA]</scope>
    <source>
        <strain evidence="5 6">DSM 3385</strain>
    </source>
</reference>
<gene>
    <name evidence="5" type="ORF">SAMN02746065_11159</name>
</gene>
<name>A0A1W2CB98_9BACT</name>
<evidence type="ECO:0000256" key="1">
    <source>
        <dbReference type="ARBA" id="ARBA00010062"/>
    </source>
</evidence>
<keyword evidence="6" id="KW-1185">Reference proteome</keyword>
<dbReference type="InterPro" id="IPR028082">
    <property type="entry name" value="Peripla_BP_I"/>
</dbReference>
<feature type="domain" description="Leucine-binding protein" evidence="4">
    <location>
        <begin position="32"/>
        <end position="352"/>
    </location>
</feature>
<dbReference type="Proteomes" id="UP000192418">
    <property type="component" value="Unassembled WGS sequence"/>
</dbReference>
<dbReference type="Gene3D" id="3.40.50.2300">
    <property type="match status" value="2"/>
</dbReference>
<comment type="similarity">
    <text evidence="1">Belongs to the leucine-binding protein family.</text>
</comment>
<dbReference type="OrthoDB" id="9783240at2"/>
<dbReference type="InterPro" id="IPR051010">
    <property type="entry name" value="BCAA_transport"/>
</dbReference>
<dbReference type="EMBL" id="FWXY01000011">
    <property type="protein sequence ID" value="SMC82254.1"/>
    <property type="molecule type" value="Genomic_DNA"/>
</dbReference>
<accession>A0A1W2CB98</accession>